<dbReference type="AlphaFoldDB" id="A0A517XVR4"/>
<proteinExistence type="predicted"/>
<gene>
    <name evidence="3" type="ORF">ETAA1_35370</name>
</gene>
<dbReference type="EMBL" id="CP036273">
    <property type="protein sequence ID" value="QDU21567.1"/>
    <property type="molecule type" value="Genomic_DNA"/>
</dbReference>
<dbReference type="RefSeq" id="WP_145240612.1">
    <property type="nucleotide sequence ID" value="NZ_CP036273.1"/>
</dbReference>
<protein>
    <recommendedName>
        <fullName evidence="5">Lipoprotein</fullName>
    </recommendedName>
</protein>
<evidence type="ECO:0000256" key="2">
    <source>
        <dbReference type="SAM" id="SignalP"/>
    </source>
</evidence>
<dbReference type="PROSITE" id="PS51257">
    <property type="entry name" value="PROKAR_LIPOPROTEIN"/>
    <property type="match status" value="1"/>
</dbReference>
<sequence length="125" mass="11938" precursor="true">MVRKVSVLALAVAATVAAGGCRTNCGSGWFTSRGNSAPCQLVGSGSSCVEGVPVGGNFPTGTPGGFIPGGSGGPGGPSELPLPQPTDLIPRPGVPTQPFAVPTPAPGEGGANLLPAPKGGVPVGR</sequence>
<feature type="compositionally biased region" description="Gly residues" evidence="1">
    <location>
        <begin position="62"/>
        <end position="76"/>
    </location>
</feature>
<accession>A0A517XVR4</accession>
<feature type="chain" id="PRO_5021842382" description="Lipoprotein" evidence="2">
    <location>
        <begin position="19"/>
        <end position="125"/>
    </location>
</feature>
<keyword evidence="4" id="KW-1185">Reference proteome</keyword>
<evidence type="ECO:0000256" key="1">
    <source>
        <dbReference type="SAM" id="MobiDB-lite"/>
    </source>
</evidence>
<reference evidence="3 4" key="1">
    <citation type="submission" date="2019-02" db="EMBL/GenBank/DDBJ databases">
        <title>Deep-cultivation of Planctomycetes and their phenomic and genomic characterization uncovers novel biology.</title>
        <authorList>
            <person name="Wiegand S."/>
            <person name="Jogler M."/>
            <person name="Boedeker C."/>
            <person name="Pinto D."/>
            <person name="Vollmers J."/>
            <person name="Rivas-Marin E."/>
            <person name="Kohn T."/>
            <person name="Peeters S.H."/>
            <person name="Heuer A."/>
            <person name="Rast P."/>
            <person name="Oberbeckmann S."/>
            <person name="Bunk B."/>
            <person name="Jeske O."/>
            <person name="Meyerdierks A."/>
            <person name="Storesund J.E."/>
            <person name="Kallscheuer N."/>
            <person name="Luecker S."/>
            <person name="Lage O.M."/>
            <person name="Pohl T."/>
            <person name="Merkel B.J."/>
            <person name="Hornburger P."/>
            <person name="Mueller R.-W."/>
            <person name="Bruemmer F."/>
            <person name="Labrenz M."/>
            <person name="Spormann A.M."/>
            <person name="Op den Camp H."/>
            <person name="Overmann J."/>
            <person name="Amann R."/>
            <person name="Jetten M.S.M."/>
            <person name="Mascher T."/>
            <person name="Medema M.H."/>
            <person name="Devos D.P."/>
            <person name="Kaster A.-K."/>
            <person name="Ovreas L."/>
            <person name="Rohde M."/>
            <person name="Galperin M.Y."/>
            <person name="Jogler C."/>
        </authorList>
    </citation>
    <scope>NUCLEOTIDE SEQUENCE [LARGE SCALE GENOMIC DNA]</scope>
    <source>
        <strain evidence="3 4">ETA_A1</strain>
    </source>
</reference>
<name>A0A517XVR4_9BACT</name>
<evidence type="ECO:0008006" key="5">
    <source>
        <dbReference type="Google" id="ProtNLM"/>
    </source>
</evidence>
<keyword evidence="2" id="KW-0732">Signal</keyword>
<evidence type="ECO:0000313" key="4">
    <source>
        <dbReference type="Proteomes" id="UP000319576"/>
    </source>
</evidence>
<organism evidence="3 4">
    <name type="scientific">Urbifossiella limnaea</name>
    <dbReference type="NCBI Taxonomy" id="2528023"/>
    <lineage>
        <taxon>Bacteria</taxon>
        <taxon>Pseudomonadati</taxon>
        <taxon>Planctomycetota</taxon>
        <taxon>Planctomycetia</taxon>
        <taxon>Gemmatales</taxon>
        <taxon>Gemmataceae</taxon>
        <taxon>Urbifossiella</taxon>
    </lineage>
</organism>
<feature type="region of interest" description="Disordered" evidence="1">
    <location>
        <begin position="59"/>
        <end position="125"/>
    </location>
</feature>
<dbReference type="Proteomes" id="UP000319576">
    <property type="component" value="Chromosome"/>
</dbReference>
<evidence type="ECO:0000313" key="3">
    <source>
        <dbReference type="EMBL" id="QDU21567.1"/>
    </source>
</evidence>
<feature type="signal peptide" evidence="2">
    <location>
        <begin position="1"/>
        <end position="18"/>
    </location>
</feature>
<dbReference type="KEGG" id="uli:ETAA1_35370"/>